<dbReference type="PANTHER" id="PTHR46796">
    <property type="entry name" value="HTH-TYPE TRANSCRIPTIONAL ACTIVATOR RHAS-RELATED"/>
    <property type="match status" value="1"/>
</dbReference>
<evidence type="ECO:0000259" key="5">
    <source>
        <dbReference type="PROSITE" id="PS01124"/>
    </source>
</evidence>
<evidence type="ECO:0000256" key="1">
    <source>
        <dbReference type="ARBA" id="ARBA00022490"/>
    </source>
</evidence>
<gene>
    <name evidence="6" type="ORF">AVDCRST_MAG93-7784</name>
</gene>
<sequence length="307" mass="34826">MLRSKLLVALDDEPVLRETLPVAPKVTRSHDELRIELPFRLALESLGYIGVVSHETWHVAPHEHDHFELCYVAEGRGWFAIDTQVYHVRDSTLFLTKSGEVHHGAALGTQPFRLYYLGFHLRTMRSLEAAFYQLGTARTTSDQGDTIRAICEAIFEELEDSQPFRAEMVQGLFLQLLVATSRVYATSAVQHPQTVLSPAIKRVLDQLHAHITARPDVAALGQRAHLSRSQLDREFKRHLGVTLGRYARSLCIERAKYLLRNEAMSVSTVADTLDFSSIHTFSIFFKRHVGVSPREYGYACRENAEKV</sequence>
<keyword evidence="4" id="KW-0804">Transcription</keyword>
<proteinExistence type="predicted"/>
<dbReference type="InterPro" id="IPR009057">
    <property type="entry name" value="Homeodomain-like_sf"/>
</dbReference>
<evidence type="ECO:0000256" key="2">
    <source>
        <dbReference type="ARBA" id="ARBA00023015"/>
    </source>
</evidence>
<evidence type="ECO:0000256" key="3">
    <source>
        <dbReference type="ARBA" id="ARBA00023125"/>
    </source>
</evidence>
<keyword evidence="3" id="KW-0238">DNA-binding</keyword>
<keyword evidence="1" id="KW-0963">Cytoplasm</keyword>
<evidence type="ECO:0000313" key="6">
    <source>
        <dbReference type="EMBL" id="CAA9363304.1"/>
    </source>
</evidence>
<dbReference type="SUPFAM" id="SSF51215">
    <property type="entry name" value="Regulatory protein AraC"/>
    <property type="match status" value="1"/>
</dbReference>
<dbReference type="GO" id="GO:0003700">
    <property type="term" value="F:DNA-binding transcription factor activity"/>
    <property type="evidence" value="ECO:0007669"/>
    <property type="project" value="InterPro"/>
</dbReference>
<dbReference type="AlphaFoldDB" id="A0A6J4MLW5"/>
<organism evidence="6">
    <name type="scientific">uncultured Chloroflexia bacterium</name>
    <dbReference type="NCBI Taxonomy" id="1672391"/>
    <lineage>
        <taxon>Bacteria</taxon>
        <taxon>Bacillati</taxon>
        <taxon>Chloroflexota</taxon>
        <taxon>Chloroflexia</taxon>
        <taxon>environmental samples</taxon>
    </lineage>
</organism>
<name>A0A6J4MLW5_9CHLR</name>
<dbReference type="Gene3D" id="1.10.10.60">
    <property type="entry name" value="Homeodomain-like"/>
    <property type="match status" value="2"/>
</dbReference>
<protein>
    <submittedName>
        <fullName evidence="6">Spore_coat_protein_CotF</fullName>
    </submittedName>
</protein>
<keyword evidence="2" id="KW-0805">Transcription regulation</keyword>
<dbReference type="InterPro" id="IPR003313">
    <property type="entry name" value="AraC-bd"/>
</dbReference>
<dbReference type="PANTHER" id="PTHR46796:SF13">
    <property type="entry name" value="HTH-TYPE TRANSCRIPTIONAL ACTIVATOR RHAS"/>
    <property type="match status" value="1"/>
</dbReference>
<dbReference type="Gene3D" id="2.60.120.10">
    <property type="entry name" value="Jelly Rolls"/>
    <property type="match status" value="1"/>
</dbReference>
<dbReference type="InterPro" id="IPR014710">
    <property type="entry name" value="RmlC-like_jellyroll"/>
</dbReference>
<dbReference type="PROSITE" id="PS01124">
    <property type="entry name" value="HTH_ARAC_FAMILY_2"/>
    <property type="match status" value="1"/>
</dbReference>
<dbReference type="Pfam" id="PF12833">
    <property type="entry name" value="HTH_18"/>
    <property type="match status" value="1"/>
</dbReference>
<dbReference type="SUPFAM" id="SSF46689">
    <property type="entry name" value="Homeodomain-like"/>
    <property type="match status" value="2"/>
</dbReference>
<dbReference type="InterPro" id="IPR037923">
    <property type="entry name" value="HTH-like"/>
</dbReference>
<dbReference type="Pfam" id="PF02311">
    <property type="entry name" value="AraC_binding"/>
    <property type="match status" value="1"/>
</dbReference>
<reference evidence="6" key="1">
    <citation type="submission" date="2020-02" db="EMBL/GenBank/DDBJ databases">
        <authorList>
            <person name="Meier V. D."/>
        </authorList>
    </citation>
    <scope>NUCLEOTIDE SEQUENCE</scope>
    <source>
        <strain evidence="6">AVDCRST_MAG93</strain>
    </source>
</reference>
<dbReference type="GO" id="GO:0043565">
    <property type="term" value="F:sequence-specific DNA binding"/>
    <property type="evidence" value="ECO:0007669"/>
    <property type="project" value="InterPro"/>
</dbReference>
<dbReference type="SMART" id="SM00342">
    <property type="entry name" value="HTH_ARAC"/>
    <property type="match status" value="1"/>
</dbReference>
<dbReference type="InterPro" id="IPR050204">
    <property type="entry name" value="AraC_XylS_family_regulators"/>
</dbReference>
<accession>A0A6J4MLW5</accession>
<dbReference type="EMBL" id="CADCTR010002623">
    <property type="protein sequence ID" value="CAA9363304.1"/>
    <property type="molecule type" value="Genomic_DNA"/>
</dbReference>
<evidence type="ECO:0000256" key="4">
    <source>
        <dbReference type="ARBA" id="ARBA00023163"/>
    </source>
</evidence>
<dbReference type="InterPro" id="IPR018060">
    <property type="entry name" value="HTH_AraC"/>
</dbReference>
<feature type="domain" description="HTH araC/xylS-type" evidence="5">
    <location>
        <begin position="201"/>
        <end position="299"/>
    </location>
</feature>